<accession>A0A6J4RLD9</accession>
<feature type="region of interest" description="Disordered" evidence="1">
    <location>
        <begin position="1"/>
        <end position="32"/>
    </location>
</feature>
<sequence>EETIAFGPDRGRSGGGRAVARDSEVHKDQGDV</sequence>
<feature type="non-terminal residue" evidence="2">
    <location>
        <position position="1"/>
    </location>
</feature>
<reference evidence="2" key="1">
    <citation type="submission" date="2020-02" db="EMBL/GenBank/DDBJ databases">
        <authorList>
            <person name="Meier V. D."/>
        </authorList>
    </citation>
    <scope>NUCLEOTIDE SEQUENCE</scope>
    <source>
        <strain evidence="2">AVDCRST_MAG05</strain>
    </source>
</reference>
<evidence type="ECO:0000313" key="2">
    <source>
        <dbReference type="EMBL" id="CAA9476413.1"/>
    </source>
</evidence>
<proteinExistence type="predicted"/>
<feature type="compositionally biased region" description="Basic and acidic residues" evidence="1">
    <location>
        <begin position="19"/>
        <end position="32"/>
    </location>
</feature>
<dbReference type="AlphaFoldDB" id="A0A6J4RLD9"/>
<gene>
    <name evidence="2" type="ORF">AVDCRST_MAG05-966</name>
</gene>
<dbReference type="EMBL" id="CADCVM010000105">
    <property type="protein sequence ID" value="CAA9476413.1"/>
    <property type="molecule type" value="Genomic_DNA"/>
</dbReference>
<feature type="non-terminal residue" evidence="2">
    <location>
        <position position="32"/>
    </location>
</feature>
<evidence type="ECO:0000256" key="1">
    <source>
        <dbReference type="SAM" id="MobiDB-lite"/>
    </source>
</evidence>
<organism evidence="2">
    <name type="scientific">uncultured Rubrobacteraceae bacterium</name>
    <dbReference type="NCBI Taxonomy" id="349277"/>
    <lineage>
        <taxon>Bacteria</taxon>
        <taxon>Bacillati</taxon>
        <taxon>Actinomycetota</taxon>
        <taxon>Rubrobacteria</taxon>
        <taxon>Rubrobacterales</taxon>
        <taxon>Rubrobacteraceae</taxon>
        <taxon>environmental samples</taxon>
    </lineage>
</organism>
<protein>
    <submittedName>
        <fullName evidence="2">Uncharacterized protein</fullName>
    </submittedName>
</protein>
<name>A0A6J4RLD9_9ACTN</name>